<feature type="signal peptide" evidence="1">
    <location>
        <begin position="1"/>
        <end position="17"/>
    </location>
</feature>
<name>A0A4C1SSB9_EUMVA</name>
<dbReference type="AlphaFoldDB" id="A0A4C1SSB9"/>
<protein>
    <submittedName>
        <fullName evidence="2">Uncharacterized protein</fullName>
    </submittedName>
</protein>
<evidence type="ECO:0000313" key="2">
    <source>
        <dbReference type="EMBL" id="GBP04844.1"/>
    </source>
</evidence>
<dbReference type="Proteomes" id="UP000299102">
    <property type="component" value="Unassembled WGS sequence"/>
</dbReference>
<feature type="chain" id="PRO_5020032664" evidence="1">
    <location>
        <begin position="18"/>
        <end position="83"/>
    </location>
</feature>
<proteinExistence type="predicted"/>
<reference evidence="2 3" key="1">
    <citation type="journal article" date="2019" name="Commun. Biol.">
        <title>The bagworm genome reveals a unique fibroin gene that provides high tensile strength.</title>
        <authorList>
            <person name="Kono N."/>
            <person name="Nakamura H."/>
            <person name="Ohtoshi R."/>
            <person name="Tomita M."/>
            <person name="Numata K."/>
            <person name="Arakawa K."/>
        </authorList>
    </citation>
    <scope>NUCLEOTIDE SEQUENCE [LARGE SCALE GENOMIC DNA]</scope>
</reference>
<evidence type="ECO:0000256" key="1">
    <source>
        <dbReference type="SAM" id="SignalP"/>
    </source>
</evidence>
<accession>A0A4C1SSB9</accession>
<organism evidence="2 3">
    <name type="scientific">Eumeta variegata</name>
    <name type="common">Bagworm moth</name>
    <name type="synonym">Eumeta japonica</name>
    <dbReference type="NCBI Taxonomy" id="151549"/>
    <lineage>
        <taxon>Eukaryota</taxon>
        <taxon>Metazoa</taxon>
        <taxon>Ecdysozoa</taxon>
        <taxon>Arthropoda</taxon>
        <taxon>Hexapoda</taxon>
        <taxon>Insecta</taxon>
        <taxon>Pterygota</taxon>
        <taxon>Neoptera</taxon>
        <taxon>Endopterygota</taxon>
        <taxon>Lepidoptera</taxon>
        <taxon>Glossata</taxon>
        <taxon>Ditrysia</taxon>
        <taxon>Tineoidea</taxon>
        <taxon>Psychidae</taxon>
        <taxon>Oiketicinae</taxon>
        <taxon>Eumeta</taxon>
    </lineage>
</organism>
<evidence type="ECO:0000313" key="3">
    <source>
        <dbReference type="Proteomes" id="UP000299102"/>
    </source>
</evidence>
<dbReference type="EMBL" id="BGZK01000015">
    <property type="protein sequence ID" value="GBP04844.1"/>
    <property type="molecule type" value="Genomic_DNA"/>
</dbReference>
<keyword evidence="3" id="KW-1185">Reference proteome</keyword>
<sequence>MDAQLVIYFTLVTYCWAETIESQEMALAYDSTSNRDSGILIPRLVWGTSVLTPDPGPRPTPSVPNHQRLYETCQLDPLACEEL</sequence>
<keyword evidence="1" id="KW-0732">Signal</keyword>
<gene>
    <name evidence="2" type="ORF">EVAR_3749_1</name>
</gene>
<comment type="caution">
    <text evidence="2">The sequence shown here is derived from an EMBL/GenBank/DDBJ whole genome shotgun (WGS) entry which is preliminary data.</text>
</comment>